<dbReference type="Pfam" id="PF12896">
    <property type="entry name" value="ANAPC4"/>
    <property type="match status" value="1"/>
</dbReference>
<feature type="domain" description="Anaphase-promoting complex subunit 4-like WD40" evidence="6">
    <location>
        <begin position="36"/>
        <end position="129"/>
    </location>
</feature>
<dbReference type="GO" id="GO:0070979">
    <property type="term" value="P:protein K11-linked ubiquitination"/>
    <property type="evidence" value="ECO:0007669"/>
    <property type="project" value="TreeGrafter"/>
</dbReference>
<keyword evidence="4" id="KW-0833">Ubl conjugation pathway</keyword>
<dbReference type="Proteomes" id="UP001278766">
    <property type="component" value="Unassembled WGS sequence"/>
</dbReference>
<dbReference type="Pfam" id="PF12894">
    <property type="entry name" value="ANAPC4_WD40"/>
    <property type="match status" value="1"/>
</dbReference>
<dbReference type="PANTHER" id="PTHR13260:SF0">
    <property type="entry name" value="ANAPHASE-PROMOTING COMPLEX SUBUNIT 4"/>
    <property type="match status" value="1"/>
</dbReference>
<keyword evidence="5" id="KW-0131">Cell cycle</keyword>
<reference evidence="8" key="1">
    <citation type="journal article" date="2023" name="Mol. Phylogenet. Evol.">
        <title>Genome-scale phylogeny and comparative genomics of the fungal order Sordariales.</title>
        <authorList>
            <person name="Hensen N."/>
            <person name="Bonometti L."/>
            <person name="Westerberg I."/>
            <person name="Brannstrom I.O."/>
            <person name="Guillou S."/>
            <person name="Cros-Aarteil S."/>
            <person name="Calhoun S."/>
            <person name="Haridas S."/>
            <person name="Kuo A."/>
            <person name="Mondo S."/>
            <person name="Pangilinan J."/>
            <person name="Riley R."/>
            <person name="LaButti K."/>
            <person name="Andreopoulos B."/>
            <person name="Lipzen A."/>
            <person name="Chen C."/>
            <person name="Yan M."/>
            <person name="Daum C."/>
            <person name="Ng V."/>
            <person name="Clum A."/>
            <person name="Steindorff A."/>
            <person name="Ohm R.A."/>
            <person name="Martin F."/>
            <person name="Silar P."/>
            <person name="Natvig D.O."/>
            <person name="Lalanne C."/>
            <person name="Gautier V."/>
            <person name="Ament-Velasquez S.L."/>
            <person name="Kruys A."/>
            <person name="Hutchinson M.I."/>
            <person name="Powell A.J."/>
            <person name="Barry K."/>
            <person name="Miller A.N."/>
            <person name="Grigoriev I.V."/>
            <person name="Debuchy R."/>
            <person name="Gladieux P."/>
            <person name="Hiltunen Thoren M."/>
            <person name="Johannesson H."/>
        </authorList>
    </citation>
    <scope>NUCLEOTIDE SEQUENCE</scope>
    <source>
        <strain evidence="8">CBS 168.71</strain>
    </source>
</reference>
<keyword evidence="9" id="KW-1185">Reference proteome</keyword>
<dbReference type="AlphaFoldDB" id="A0AAE0HHD9"/>
<gene>
    <name evidence="8" type="ORF">B0H64DRAFT_424367</name>
</gene>
<dbReference type="Gene3D" id="2.130.10.10">
    <property type="entry name" value="YVTN repeat-like/Quinoprotein amine dehydrogenase"/>
    <property type="match status" value="1"/>
</dbReference>
<evidence type="ECO:0000256" key="4">
    <source>
        <dbReference type="ARBA" id="ARBA00022786"/>
    </source>
</evidence>
<organism evidence="8 9">
    <name type="scientific">Chaetomium fimeti</name>
    <dbReference type="NCBI Taxonomy" id="1854472"/>
    <lineage>
        <taxon>Eukaryota</taxon>
        <taxon>Fungi</taxon>
        <taxon>Dikarya</taxon>
        <taxon>Ascomycota</taxon>
        <taxon>Pezizomycotina</taxon>
        <taxon>Sordariomycetes</taxon>
        <taxon>Sordariomycetidae</taxon>
        <taxon>Sordariales</taxon>
        <taxon>Chaetomiaceae</taxon>
        <taxon>Chaetomium</taxon>
    </lineage>
</organism>
<evidence type="ECO:0000259" key="7">
    <source>
        <dbReference type="Pfam" id="PF12896"/>
    </source>
</evidence>
<feature type="domain" description="Anaphase-promoting complex subunit 4 long" evidence="7">
    <location>
        <begin position="285"/>
        <end position="485"/>
    </location>
</feature>
<protein>
    <recommendedName>
        <fullName evidence="1">Anaphase-promoting complex subunit 4</fullName>
    </recommendedName>
</protein>
<evidence type="ECO:0000313" key="8">
    <source>
        <dbReference type="EMBL" id="KAK3295716.1"/>
    </source>
</evidence>
<reference evidence="8" key="2">
    <citation type="submission" date="2023-06" db="EMBL/GenBank/DDBJ databases">
        <authorList>
            <consortium name="Lawrence Berkeley National Laboratory"/>
            <person name="Haridas S."/>
            <person name="Hensen N."/>
            <person name="Bonometti L."/>
            <person name="Westerberg I."/>
            <person name="Brannstrom I.O."/>
            <person name="Guillou S."/>
            <person name="Cros-Aarteil S."/>
            <person name="Calhoun S."/>
            <person name="Kuo A."/>
            <person name="Mondo S."/>
            <person name="Pangilinan J."/>
            <person name="Riley R."/>
            <person name="Labutti K."/>
            <person name="Andreopoulos B."/>
            <person name="Lipzen A."/>
            <person name="Chen C."/>
            <person name="Yanf M."/>
            <person name="Daum C."/>
            <person name="Ng V."/>
            <person name="Clum A."/>
            <person name="Steindorff A."/>
            <person name="Ohm R."/>
            <person name="Martin F."/>
            <person name="Silar P."/>
            <person name="Natvig D."/>
            <person name="Lalanne C."/>
            <person name="Gautier V."/>
            <person name="Ament-Velasquez S.L."/>
            <person name="Kruys A."/>
            <person name="Hutchinson M.I."/>
            <person name="Powell A.J."/>
            <person name="Barry K."/>
            <person name="Miller A.N."/>
            <person name="Grigoriev I.V."/>
            <person name="Debuchy R."/>
            <person name="Gladieux P."/>
            <person name="Thoren M.H."/>
            <person name="Johannesson H."/>
        </authorList>
    </citation>
    <scope>NUCLEOTIDE SEQUENCE</scope>
    <source>
        <strain evidence="8">CBS 168.71</strain>
    </source>
</reference>
<evidence type="ECO:0000313" key="9">
    <source>
        <dbReference type="Proteomes" id="UP001278766"/>
    </source>
</evidence>
<dbReference type="InterPro" id="IPR024790">
    <property type="entry name" value="APC4_long_dom"/>
</dbReference>
<evidence type="ECO:0000256" key="1">
    <source>
        <dbReference type="ARBA" id="ARBA00016067"/>
    </source>
</evidence>
<accession>A0AAE0HHD9</accession>
<dbReference type="EMBL" id="JAUEPN010000004">
    <property type="protein sequence ID" value="KAK3295716.1"/>
    <property type="molecule type" value="Genomic_DNA"/>
</dbReference>
<proteinExistence type="predicted"/>
<dbReference type="InterPro" id="IPR015943">
    <property type="entry name" value="WD40/YVTN_repeat-like_dom_sf"/>
</dbReference>
<dbReference type="InterPro" id="IPR024977">
    <property type="entry name" value="Apc4-like_WD40_dom"/>
</dbReference>
<dbReference type="GO" id="GO:0031145">
    <property type="term" value="P:anaphase-promoting complex-dependent catabolic process"/>
    <property type="evidence" value="ECO:0007669"/>
    <property type="project" value="InterPro"/>
</dbReference>
<keyword evidence="2" id="KW-0132">Cell division</keyword>
<sequence>MATPTPAPPQEPPPKLALLGTTPLSSPAVAGHLVCNPAIDLTATVGEAGAALLVWRAGDQGLVSKCVERGKTVDAIAWKADGQFLAAGWSDGVVRLVGLESSKAVHHIRVVGGRDGGGGGGAKIGFIAWGRNATGESQRRDRGLGKGGEQERRILLDGERTGDVAVDLPRELVFLEAETSLPKLSPLPAGGSGDDMFLFSSTASLESVFRPSRAEEADDVHVMVVGMTDGGIHLSINDSFVIGTAKPSPRGDDEIFHLCGHSSRPESSTHMLLLRPQASDGTTLYLVPMNLAFLDSSPANLSLLASKTTTLQNLLRYLKSTQSHMVSDWQSTRELPRRFMAGVEDDLKKLPNGDMTVVQALYHTVVTGHVYEPVKEWLVDTLGERGHKRWEKAVVTGLTSLRGLVHGNFIPALERCGAILSRLLGIARFHGPRKNIGFDEAQIMKLMDIVSCLMMVSHKILTTVMDELEYFNAFSIWLRLEIDKQGSSSVTEELSEKEATMDNPRVLSYIQHYLANSPLSVYFDEVAKEDYIKDQEMVAPGVSLLDLLDKQLREQEGGRPYMKVFPRIDFLLNYLVTSSSAVFDGIANAEKQGVKFGQATEVSVGAKIWKHDLWMGRPYKKDHSAPTFTAIVAEDDKSKICIIRTDVPLEASANNPTSTRACVLGLPDGVTIVDLEYLDDKSLLVLCNRKEEPRSVLLRIAYQSPHMLYQGYTKGQTPPVLGFNGTNSAGLGSCIAFSHMSSFTPIQMVVQRPSKLRGEIPARVCLLGRDKAMYKTYALPDDLDDGNEQS</sequence>
<evidence type="ECO:0000259" key="6">
    <source>
        <dbReference type="Pfam" id="PF12894"/>
    </source>
</evidence>
<dbReference type="PANTHER" id="PTHR13260">
    <property type="entry name" value="ANAPHASE PROMOTING COMPLEX SUBUNIT 4 APC4"/>
    <property type="match status" value="1"/>
</dbReference>
<comment type="caution">
    <text evidence="8">The sequence shown here is derived from an EMBL/GenBank/DDBJ whole genome shotgun (WGS) entry which is preliminary data.</text>
</comment>
<dbReference type="GO" id="GO:0034399">
    <property type="term" value="C:nuclear periphery"/>
    <property type="evidence" value="ECO:0007669"/>
    <property type="project" value="TreeGrafter"/>
</dbReference>
<keyword evidence="3" id="KW-0498">Mitosis</keyword>
<dbReference type="InterPro" id="IPR024789">
    <property type="entry name" value="APC4"/>
</dbReference>
<evidence type="ECO:0000256" key="5">
    <source>
        <dbReference type="ARBA" id="ARBA00023306"/>
    </source>
</evidence>
<dbReference type="RefSeq" id="XP_062659230.1">
    <property type="nucleotide sequence ID" value="XM_062805644.1"/>
</dbReference>
<dbReference type="GO" id="GO:0051301">
    <property type="term" value="P:cell division"/>
    <property type="evidence" value="ECO:0007669"/>
    <property type="project" value="UniProtKB-KW"/>
</dbReference>
<dbReference type="GO" id="GO:0005680">
    <property type="term" value="C:anaphase-promoting complex"/>
    <property type="evidence" value="ECO:0007669"/>
    <property type="project" value="InterPro"/>
</dbReference>
<dbReference type="SUPFAM" id="SSF63829">
    <property type="entry name" value="Calcium-dependent phosphotriesterase"/>
    <property type="match status" value="1"/>
</dbReference>
<evidence type="ECO:0000256" key="2">
    <source>
        <dbReference type="ARBA" id="ARBA00022618"/>
    </source>
</evidence>
<dbReference type="GeneID" id="87842592"/>
<name>A0AAE0HHD9_9PEZI</name>
<evidence type="ECO:0000256" key="3">
    <source>
        <dbReference type="ARBA" id="ARBA00022776"/>
    </source>
</evidence>